<feature type="compositionally biased region" description="Low complexity" evidence="1">
    <location>
        <begin position="7"/>
        <end position="27"/>
    </location>
</feature>
<accession>A0AAD8S224</accession>
<protein>
    <submittedName>
        <fullName evidence="2">Uncharacterized protein</fullName>
    </submittedName>
</protein>
<name>A0AAD8S224_LOLMU</name>
<comment type="caution">
    <text evidence="2">The sequence shown here is derived from an EMBL/GenBank/DDBJ whole genome shotgun (WGS) entry which is preliminary data.</text>
</comment>
<dbReference type="AlphaFoldDB" id="A0AAD8S224"/>
<evidence type="ECO:0000313" key="2">
    <source>
        <dbReference type="EMBL" id="KAK1643005.1"/>
    </source>
</evidence>
<organism evidence="2 3">
    <name type="scientific">Lolium multiflorum</name>
    <name type="common">Italian ryegrass</name>
    <name type="synonym">Lolium perenne subsp. multiflorum</name>
    <dbReference type="NCBI Taxonomy" id="4521"/>
    <lineage>
        <taxon>Eukaryota</taxon>
        <taxon>Viridiplantae</taxon>
        <taxon>Streptophyta</taxon>
        <taxon>Embryophyta</taxon>
        <taxon>Tracheophyta</taxon>
        <taxon>Spermatophyta</taxon>
        <taxon>Magnoliopsida</taxon>
        <taxon>Liliopsida</taxon>
        <taxon>Poales</taxon>
        <taxon>Poaceae</taxon>
        <taxon>BOP clade</taxon>
        <taxon>Pooideae</taxon>
        <taxon>Poodae</taxon>
        <taxon>Poeae</taxon>
        <taxon>Poeae Chloroplast Group 2 (Poeae type)</taxon>
        <taxon>Loliodinae</taxon>
        <taxon>Loliinae</taxon>
        <taxon>Lolium</taxon>
    </lineage>
</organism>
<gene>
    <name evidence="2" type="ORF">QYE76_060810</name>
</gene>
<sequence>MAKKRNPTLATSAPTSGAATKATSSAPRKSTSEVSTLAPAPPVLEASAATPAPGDWPASTTTKRDEKKARSLGIISTSEGNVILPGAECFLNVSDDNLEGRNSSIPAESHTEENAGHEDEDNDPANPEALSTDPKSFADDISDTTESNHDDDADRAAFVDAAAEKANVQPPKRSSGGFADEDDFFDLVINHHIIKKLYCFSKSDGHKESADIPSHSLDKLPDNSPANALSMTIESSKVVEALLRKNKEVLSRMHAMIFPNASQEKTLEQLMAAFAVDTKDNLEVTHVPSFAESSSTGDAENDRLR</sequence>
<evidence type="ECO:0000256" key="1">
    <source>
        <dbReference type="SAM" id="MobiDB-lite"/>
    </source>
</evidence>
<proteinExistence type="predicted"/>
<reference evidence="2" key="1">
    <citation type="submission" date="2023-07" db="EMBL/GenBank/DDBJ databases">
        <title>A chromosome-level genome assembly of Lolium multiflorum.</title>
        <authorList>
            <person name="Chen Y."/>
            <person name="Copetti D."/>
            <person name="Kolliker R."/>
            <person name="Studer B."/>
        </authorList>
    </citation>
    <scope>NUCLEOTIDE SEQUENCE</scope>
    <source>
        <strain evidence="2">02402/16</strain>
        <tissue evidence="2">Leaf</tissue>
    </source>
</reference>
<dbReference type="Proteomes" id="UP001231189">
    <property type="component" value="Unassembled WGS sequence"/>
</dbReference>
<keyword evidence="3" id="KW-1185">Reference proteome</keyword>
<feature type="region of interest" description="Disordered" evidence="1">
    <location>
        <begin position="1"/>
        <end position="78"/>
    </location>
</feature>
<feature type="region of interest" description="Disordered" evidence="1">
    <location>
        <begin position="94"/>
        <end position="152"/>
    </location>
</feature>
<evidence type="ECO:0000313" key="3">
    <source>
        <dbReference type="Proteomes" id="UP001231189"/>
    </source>
</evidence>
<dbReference type="EMBL" id="JAUUTY010000004">
    <property type="protein sequence ID" value="KAK1643005.1"/>
    <property type="molecule type" value="Genomic_DNA"/>
</dbReference>